<feature type="domain" description="FAD-binding" evidence="7">
    <location>
        <begin position="13"/>
        <end position="51"/>
    </location>
</feature>
<dbReference type="RefSeq" id="WP_280661722.1">
    <property type="nucleotide sequence ID" value="NZ_CP120374.1"/>
</dbReference>
<evidence type="ECO:0000259" key="7">
    <source>
        <dbReference type="Pfam" id="PF01494"/>
    </source>
</evidence>
<accession>A0ABY8DFS0</accession>
<evidence type="ECO:0000256" key="5">
    <source>
        <dbReference type="ARBA" id="ARBA00023002"/>
    </source>
</evidence>
<evidence type="ECO:0000313" key="10">
    <source>
        <dbReference type="Proteomes" id="UP001229355"/>
    </source>
</evidence>
<keyword evidence="4" id="KW-0274">FAD</keyword>
<evidence type="ECO:0000256" key="6">
    <source>
        <dbReference type="SAM" id="MobiDB-lite"/>
    </source>
</evidence>
<dbReference type="InterPro" id="IPR007867">
    <property type="entry name" value="GMC_OxRtase_C"/>
</dbReference>
<dbReference type="InterPro" id="IPR002938">
    <property type="entry name" value="FAD-bd"/>
</dbReference>
<dbReference type="InterPro" id="IPR051473">
    <property type="entry name" value="P2Ox-like"/>
</dbReference>
<evidence type="ECO:0000313" key="9">
    <source>
        <dbReference type="EMBL" id="WEX89751.1"/>
    </source>
</evidence>
<proteinExistence type="inferred from homology"/>
<dbReference type="PANTHER" id="PTHR42784:SF1">
    <property type="entry name" value="PYRANOSE 2-OXIDASE"/>
    <property type="match status" value="1"/>
</dbReference>
<evidence type="ECO:0000256" key="4">
    <source>
        <dbReference type="ARBA" id="ARBA00022827"/>
    </source>
</evidence>
<organism evidence="9 10">
    <name type="scientific">Sinorhizobium garamanticum</name>
    <dbReference type="NCBI Taxonomy" id="680247"/>
    <lineage>
        <taxon>Bacteria</taxon>
        <taxon>Pseudomonadati</taxon>
        <taxon>Pseudomonadota</taxon>
        <taxon>Alphaproteobacteria</taxon>
        <taxon>Hyphomicrobiales</taxon>
        <taxon>Rhizobiaceae</taxon>
        <taxon>Sinorhizobium/Ensifer group</taxon>
        <taxon>Sinorhizobium</taxon>
    </lineage>
</organism>
<evidence type="ECO:0000256" key="3">
    <source>
        <dbReference type="ARBA" id="ARBA00022630"/>
    </source>
</evidence>
<dbReference type="EMBL" id="CP120374">
    <property type="protein sequence ID" value="WEX89751.1"/>
    <property type="molecule type" value="Genomic_DNA"/>
</dbReference>
<reference evidence="9 10" key="1">
    <citation type="submission" date="2023-03" db="EMBL/GenBank/DDBJ databases">
        <authorList>
            <person name="Kaur S."/>
            <person name="Espinosa-Saiz D."/>
            <person name="Velazquez E."/>
            <person name="Menendez E."/>
            <person name="diCenzo G.C."/>
        </authorList>
    </citation>
    <scope>NUCLEOTIDE SEQUENCE [LARGE SCALE GENOMIC DNA]</scope>
    <source>
        <strain evidence="9 10">LMG 24692</strain>
    </source>
</reference>
<gene>
    <name evidence="9" type="ORF">PZN02_005066</name>
</gene>
<dbReference type="PRINTS" id="PR00420">
    <property type="entry name" value="RNGMNOXGNASE"/>
</dbReference>
<dbReference type="InterPro" id="IPR036188">
    <property type="entry name" value="FAD/NAD-bd_sf"/>
</dbReference>
<keyword evidence="10" id="KW-1185">Reference proteome</keyword>
<protein>
    <submittedName>
        <fullName evidence="9">GMC oxidoreductase</fullName>
    </submittedName>
</protein>
<feature type="region of interest" description="Disordered" evidence="6">
    <location>
        <begin position="51"/>
        <end position="77"/>
    </location>
</feature>
<evidence type="ECO:0000256" key="1">
    <source>
        <dbReference type="ARBA" id="ARBA00001974"/>
    </source>
</evidence>
<keyword evidence="3" id="KW-0285">Flavoprotein</keyword>
<evidence type="ECO:0000256" key="2">
    <source>
        <dbReference type="ARBA" id="ARBA00010790"/>
    </source>
</evidence>
<keyword evidence="5" id="KW-0560">Oxidoreductase</keyword>
<name>A0ABY8DFS0_9HYPH</name>
<dbReference type="Proteomes" id="UP001229355">
    <property type="component" value="Chromosome 2"/>
</dbReference>
<feature type="domain" description="Glucose-methanol-choline oxidoreductase C-terminal" evidence="8">
    <location>
        <begin position="388"/>
        <end position="515"/>
    </location>
</feature>
<dbReference type="SUPFAM" id="SSF51905">
    <property type="entry name" value="FAD/NAD(P)-binding domain"/>
    <property type="match status" value="1"/>
</dbReference>
<dbReference type="Pfam" id="PF01494">
    <property type="entry name" value="FAD_binding_3"/>
    <property type="match status" value="1"/>
</dbReference>
<dbReference type="PANTHER" id="PTHR42784">
    <property type="entry name" value="PYRANOSE 2-OXIDASE"/>
    <property type="match status" value="1"/>
</dbReference>
<dbReference type="Pfam" id="PF05199">
    <property type="entry name" value="GMC_oxred_C"/>
    <property type="match status" value="1"/>
</dbReference>
<comment type="cofactor">
    <cofactor evidence="1">
        <name>FAD</name>
        <dbReference type="ChEBI" id="CHEBI:57692"/>
    </cofactor>
</comment>
<dbReference type="Gene3D" id="3.50.50.60">
    <property type="entry name" value="FAD/NAD(P)-binding domain"/>
    <property type="match status" value="2"/>
</dbReference>
<feature type="compositionally biased region" description="Basic and acidic residues" evidence="6">
    <location>
        <begin position="62"/>
        <end position="71"/>
    </location>
</feature>
<evidence type="ECO:0000259" key="8">
    <source>
        <dbReference type="Pfam" id="PF05199"/>
    </source>
</evidence>
<comment type="similarity">
    <text evidence="2">Belongs to the GMC oxidoreductase family.</text>
</comment>
<sequence>MFADAHAFSGPFQVCIVGAGPVGLAVALELSRLNIRTLLIDAGARRARRPRPNEAPFDVCEDQNHRGDRETLGTGLGGTSRRWGGKCVEFDDIDFAKRNHIGDGTWPITHGELSPFYERARVILSCDADIDEPSAIEPPGFFRSLERWTRVRDTAAANGKELHSSPHLTVVLNTRVHSIEFDPVAGTVRKLGVSYRAHFHFISAQYFVLACGGRGNARLLLNLQAEFPELFSGKEGPLGRFYMGHLAGEIAQVQFSSSEHALRYRFYKSANGTFVRRRFQPDAQLQSKLCVSNIAMWPQNRDMATAVPGDTTSSLGYVLKNMKANSGNRGRREQSIAPHLWNLARNPLKSIGSAANLFHKRVFLHEPHLFVPDPHHLYRLRYHAEQIPNRESKVSLSEARDRDGSLKLDVSFKYLTQDYQSTVLAHQALDLWLLRQGIGRLVFLGKTEDLERLVAMQAKDGYHQIGVTRMSANRRDGVVNADCRVHDIANLFVAGSSVFVTSGQANPTLPAVAMAVRLAHHIHRSLGSMVPATIFRARPATRILPPPSEIAQRRHD</sequence>